<dbReference type="GO" id="GO:0004518">
    <property type="term" value="F:nuclease activity"/>
    <property type="evidence" value="ECO:0007669"/>
    <property type="project" value="UniProtKB-KW"/>
</dbReference>
<dbReference type="GO" id="GO:0046872">
    <property type="term" value="F:metal ion binding"/>
    <property type="evidence" value="ECO:0007669"/>
    <property type="project" value="UniProtKB-KW"/>
</dbReference>
<feature type="domain" description="HD Cas3-type" evidence="11">
    <location>
        <begin position="35"/>
        <end position="259"/>
    </location>
</feature>
<dbReference type="InterPro" id="IPR027417">
    <property type="entry name" value="P-loop_NTPase"/>
</dbReference>
<accession>A0A927B990</accession>
<dbReference type="AlphaFoldDB" id="A0A927B990"/>
<evidence type="ECO:0000256" key="4">
    <source>
        <dbReference type="ARBA" id="ARBA00022723"/>
    </source>
</evidence>
<dbReference type="InterPro" id="IPR006474">
    <property type="entry name" value="Helicase_Cas3_CRISPR-ass_core"/>
</dbReference>
<organism evidence="12 13">
    <name type="scientific">Hymenobacter montanus</name>
    <dbReference type="NCBI Taxonomy" id="2771359"/>
    <lineage>
        <taxon>Bacteria</taxon>
        <taxon>Pseudomonadati</taxon>
        <taxon>Bacteroidota</taxon>
        <taxon>Cytophagia</taxon>
        <taxon>Cytophagales</taxon>
        <taxon>Hymenobacteraceae</taxon>
        <taxon>Hymenobacter</taxon>
    </lineage>
</organism>
<keyword evidence="7" id="KW-0347">Helicase</keyword>
<keyword evidence="8" id="KW-0067">ATP-binding</keyword>
<dbReference type="PROSITE" id="PS51192">
    <property type="entry name" value="HELICASE_ATP_BIND_1"/>
    <property type="match status" value="1"/>
</dbReference>
<protein>
    <submittedName>
        <fullName evidence="12">CRISPR-associated helicase Cas3</fullName>
    </submittedName>
</protein>
<dbReference type="GO" id="GO:0005524">
    <property type="term" value="F:ATP binding"/>
    <property type="evidence" value="ECO:0007669"/>
    <property type="project" value="UniProtKB-KW"/>
</dbReference>
<evidence type="ECO:0000256" key="6">
    <source>
        <dbReference type="ARBA" id="ARBA00022801"/>
    </source>
</evidence>
<keyword evidence="9" id="KW-0051">Antiviral defense</keyword>
<dbReference type="GO" id="GO:0003724">
    <property type="term" value="F:RNA helicase activity"/>
    <property type="evidence" value="ECO:0007669"/>
    <property type="project" value="TreeGrafter"/>
</dbReference>
<reference evidence="12" key="1">
    <citation type="submission" date="2020-09" db="EMBL/GenBank/DDBJ databases">
        <authorList>
            <person name="Kim M.K."/>
        </authorList>
    </citation>
    <scope>NUCLEOTIDE SEQUENCE</scope>
    <source>
        <strain evidence="12">BT664</strain>
    </source>
</reference>
<dbReference type="Gene3D" id="1.10.3210.30">
    <property type="match status" value="1"/>
</dbReference>
<comment type="caution">
    <text evidence="12">The sequence shown here is derived from an EMBL/GenBank/DDBJ whole genome shotgun (WGS) entry which is preliminary data.</text>
</comment>
<dbReference type="GO" id="GO:0005829">
    <property type="term" value="C:cytosol"/>
    <property type="evidence" value="ECO:0007669"/>
    <property type="project" value="TreeGrafter"/>
</dbReference>
<keyword evidence="6" id="KW-0378">Hydrolase</keyword>
<evidence type="ECO:0000313" key="12">
    <source>
        <dbReference type="EMBL" id="MBD2766461.1"/>
    </source>
</evidence>
<dbReference type="SMART" id="SM00487">
    <property type="entry name" value="DEXDc"/>
    <property type="match status" value="1"/>
</dbReference>
<dbReference type="NCBIfam" id="TIGR01587">
    <property type="entry name" value="cas3_core"/>
    <property type="match status" value="1"/>
</dbReference>
<sequence length="963" mass="108777">MTTLPSFDELLAELPPLATTLTNAHAYHGHSAYNDTVAPESLAEHMHRVMGYFGRLVQAHGLDAVADTLVYETLTGTVPTAELSRVAGQVKRLLVQAVWHHDFGKVNAAYQAHIQNPARPEFLAVRHGFGSHHAIVSTYLFVVRELDAILKHEPETTQKALAAALLALAYPIERHHAPRLGDDLAQGNASLQGPAQLLQGYLALFGSTVTNDDQLFIHELIGSGHVETLDLLTTAQRPPFALYALVRLTFSLLTAADYYGTAHYYNGWDDAQPYDDFGLIAGELRERIIRNARTLQDYNREVTERLADYLAQDPEQVDWQLPSADNLNRLRSRMAAEVVNSVRQNAHQRLFYLHAPTGGGKTNLSMLAAAELLAANPELTKIYYVFPFTTLITQTAQALRDTLGLTADEVVQIHSRADYARKDYPNDPEPDASYGREHRTQLDNQFVNFPVCLLTHVRFVDVLKTSRKEANYLLHRLANSVVVLDELQSYDPRHWDKLAWLFEEYARTFNIRFVLMSATLPRLSDLKIGGKDYVRVPFQELLPKARERFFINPNFGQRVRFDFGLENELPTPDRKDEAARTAYLTALAGHIHTRSEAWAAEHDGRVRTVIEFIFKKTATEFQQLITNKDLLPGYTLLVLSGTILEHRRRAIIYFLKNQPADCPKVLLITTQVVEAGVDIDMDLGFKDRSLLDSEEQLAGRINRNATKTGSVLYLFRLDSAKLLYGHDKRYGVQESNAFRTEAAEILTSKDFDRLYRKVMEGIDSWNAKAGGVNLGTYQDYCRRLNFPAVDTTLKLIDQETGTLFVPCPMGLYPDVWIAGQWQQPNPIDFASVEDWQKFDAGNRLLTTAQQDFLQAHGIVPEGGLIAGQKVLDLFKQLIKEPGKSRDEKQRSRQNLKQLQGILALFTCSLFAQSKDMVRIQKSINAQDVYGLWALDTYHWGEVYDLESGIRSDKLAADEFTVFL</sequence>
<dbReference type="InterPro" id="IPR014001">
    <property type="entry name" value="Helicase_ATP-bd"/>
</dbReference>
<dbReference type="RefSeq" id="WP_191003285.1">
    <property type="nucleotide sequence ID" value="NZ_JACXAD010000001.1"/>
</dbReference>
<evidence type="ECO:0000256" key="2">
    <source>
        <dbReference type="ARBA" id="ARBA00009046"/>
    </source>
</evidence>
<evidence type="ECO:0000259" key="10">
    <source>
        <dbReference type="PROSITE" id="PS51192"/>
    </source>
</evidence>
<evidence type="ECO:0000259" key="11">
    <source>
        <dbReference type="PROSITE" id="PS51643"/>
    </source>
</evidence>
<dbReference type="EMBL" id="JACXAD010000001">
    <property type="protein sequence ID" value="MBD2766461.1"/>
    <property type="molecule type" value="Genomic_DNA"/>
</dbReference>
<dbReference type="InterPro" id="IPR050079">
    <property type="entry name" value="DEAD_box_RNA_helicase"/>
</dbReference>
<dbReference type="InterPro" id="IPR054712">
    <property type="entry name" value="Cas3-like_dom"/>
</dbReference>
<keyword evidence="3" id="KW-0540">Nuclease</keyword>
<evidence type="ECO:0000256" key="5">
    <source>
        <dbReference type="ARBA" id="ARBA00022741"/>
    </source>
</evidence>
<dbReference type="Gene3D" id="3.40.50.300">
    <property type="entry name" value="P-loop containing nucleotide triphosphate hydrolases"/>
    <property type="match status" value="1"/>
</dbReference>
<evidence type="ECO:0000256" key="7">
    <source>
        <dbReference type="ARBA" id="ARBA00022806"/>
    </source>
</evidence>
<dbReference type="InterPro" id="IPR038257">
    <property type="entry name" value="CRISPR-assoc_Cas3_HD_sf"/>
</dbReference>
<dbReference type="PROSITE" id="PS51643">
    <property type="entry name" value="HD_CAS3"/>
    <property type="match status" value="1"/>
</dbReference>
<dbReference type="Pfam" id="PF00270">
    <property type="entry name" value="DEAD"/>
    <property type="match status" value="1"/>
</dbReference>
<dbReference type="InterPro" id="IPR011545">
    <property type="entry name" value="DEAD/DEAH_box_helicase_dom"/>
</dbReference>
<proteinExistence type="inferred from homology"/>
<comment type="similarity">
    <text evidence="1">In the N-terminal section; belongs to the CRISPR-associated nuclease Cas3-HD family.</text>
</comment>
<name>A0A927B990_9BACT</name>
<dbReference type="PANTHER" id="PTHR47959">
    <property type="entry name" value="ATP-DEPENDENT RNA HELICASE RHLE-RELATED"/>
    <property type="match status" value="1"/>
</dbReference>
<dbReference type="NCBIfam" id="TIGR01596">
    <property type="entry name" value="cas3_HD"/>
    <property type="match status" value="1"/>
</dbReference>
<dbReference type="SUPFAM" id="SSF52540">
    <property type="entry name" value="P-loop containing nucleoside triphosphate hydrolases"/>
    <property type="match status" value="1"/>
</dbReference>
<dbReference type="Pfam" id="PF22590">
    <property type="entry name" value="Cas3-like_C_2"/>
    <property type="match status" value="1"/>
</dbReference>
<dbReference type="GO" id="GO:0051607">
    <property type="term" value="P:defense response to virus"/>
    <property type="evidence" value="ECO:0007669"/>
    <property type="project" value="UniProtKB-KW"/>
</dbReference>
<dbReference type="Proteomes" id="UP000612233">
    <property type="component" value="Unassembled WGS sequence"/>
</dbReference>
<comment type="similarity">
    <text evidence="2">In the central section; belongs to the CRISPR-associated helicase Cas3 family.</text>
</comment>
<dbReference type="InterPro" id="IPR006483">
    <property type="entry name" value="CRISPR-assoc_Cas3_HD"/>
</dbReference>
<evidence type="ECO:0000256" key="8">
    <source>
        <dbReference type="ARBA" id="ARBA00022840"/>
    </source>
</evidence>
<keyword evidence="13" id="KW-1185">Reference proteome</keyword>
<dbReference type="GO" id="GO:0003676">
    <property type="term" value="F:nucleic acid binding"/>
    <property type="evidence" value="ECO:0007669"/>
    <property type="project" value="InterPro"/>
</dbReference>
<dbReference type="CDD" id="cd09641">
    <property type="entry name" value="Cas3''_I"/>
    <property type="match status" value="1"/>
</dbReference>
<feature type="domain" description="Helicase ATP-binding" evidence="10">
    <location>
        <begin position="342"/>
        <end position="538"/>
    </location>
</feature>
<evidence type="ECO:0000256" key="9">
    <source>
        <dbReference type="ARBA" id="ARBA00023118"/>
    </source>
</evidence>
<keyword evidence="5" id="KW-0547">Nucleotide-binding</keyword>
<keyword evidence="4" id="KW-0479">Metal-binding</keyword>
<evidence type="ECO:0000313" key="13">
    <source>
        <dbReference type="Proteomes" id="UP000612233"/>
    </source>
</evidence>
<dbReference type="PANTHER" id="PTHR47959:SF16">
    <property type="entry name" value="CRISPR-ASSOCIATED NUCLEASE_HELICASE CAS3-RELATED"/>
    <property type="match status" value="1"/>
</dbReference>
<evidence type="ECO:0000256" key="3">
    <source>
        <dbReference type="ARBA" id="ARBA00022722"/>
    </source>
</evidence>
<gene>
    <name evidence="12" type="primary">cas3</name>
    <name evidence="12" type="ORF">IC235_00980</name>
</gene>
<dbReference type="GO" id="GO:0016787">
    <property type="term" value="F:hydrolase activity"/>
    <property type="evidence" value="ECO:0007669"/>
    <property type="project" value="UniProtKB-KW"/>
</dbReference>
<evidence type="ECO:0000256" key="1">
    <source>
        <dbReference type="ARBA" id="ARBA00006847"/>
    </source>
</evidence>